<dbReference type="Proteomes" id="UP000030762">
    <property type="component" value="Unassembled WGS sequence"/>
</dbReference>
<name>T0RPX6_SAPDV</name>
<dbReference type="GO" id="GO:0006506">
    <property type="term" value="P:GPI anchor biosynthetic process"/>
    <property type="evidence" value="ECO:0007669"/>
    <property type="project" value="UniProtKB-UniPathway"/>
</dbReference>
<evidence type="ECO:0000256" key="3">
    <source>
        <dbReference type="ARBA" id="ARBA00022502"/>
    </source>
</evidence>
<gene>
    <name evidence="9" type="ORF">SDRG_07870</name>
</gene>
<keyword evidence="3" id="KW-0337">GPI-anchor biosynthesis</keyword>
<keyword evidence="6 8" id="KW-1133">Transmembrane helix</keyword>
<evidence type="ECO:0000256" key="6">
    <source>
        <dbReference type="ARBA" id="ARBA00022989"/>
    </source>
</evidence>
<keyword evidence="10" id="KW-1185">Reference proteome</keyword>
<dbReference type="InterPro" id="IPR009580">
    <property type="entry name" value="GPI_biosynthesis_protein_Pig-F"/>
</dbReference>
<comment type="subcellular location">
    <subcellularLocation>
        <location evidence="1">Endoplasmic reticulum membrane</location>
        <topology evidence="1">Multi-pass membrane protein</topology>
    </subcellularLocation>
</comment>
<evidence type="ECO:0000256" key="2">
    <source>
        <dbReference type="ARBA" id="ARBA00004687"/>
    </source>
</evidence>
<dbReference type="InParanoid" id="T0RPX6"/>
<evidence type="ECO:0000256" key="7">
    <source>
        <dbReference type="ARBA" id="ARBA00023136"/>
    </source>
</evidence>
<evidence type="ECO:0000256" key="8">
    <source>
        <dbReference type="SAM" id="Phobius"/>
    </source>
</evidence>
<feature type="transmembrane region" description="Helical" evidence="8">
    <location>
        <begin position="149"/>
        <end position="170"/>
    </location>
</feature>
<dbReference type="UniPathway" id="UPA00196"/>
<dbReference type="VEuPathDB" id="FungiDB:SDRG_07870"/>
<evidence type="ECO:0008006" key="11">
    <source>
        <dbReference type="Google" id="ProtNLM"/>
    </source>
</evidence>
<dbReference type="STRING" id="1156394.T0RPX6"/>
<dbReference type="GeneID" id="19948597"/>
<feature type="transmembrane region" description="Helical" evidence="8">
    <location>
        <begin position="105"/>
        <end position="128"/>
    </location>
</feature>
<dbReference type="eggNOG" id="KOG3144">
    <property type="taxonomic scope" value="Eukaryota"/>
</dbReference>
<protein>
    <recommendedName>
        <fullName evidence="11">Phosphatidylinositol glycan, class F</fullName>
    </recommendedName>
</protein>
<evidence type="ECO:0000256" key="1">
    <source>
        <dbReference type="ARBA" id="ARBA00004477"/>
    </source>
</evidence>
<dbReference type="OMA" id="DHEIKAM"/>
<keyword evidence="5" id="KW-0256">Endoplasmic reticulum</keyword>
<dbReference type="Pfam" id="PF06699">
    <property type="entry name" value="PIG-F"/>
    <property type="match status" value="1"/>
</dbReference>
<keyword evidence="7 8" id="KW-0472">Membrane</keyword>
<evidence type="ECO:0000256" key="5">
    <source>
        <dbReference type="ARBA" id="ARBA00022824"/>
    </source>
</evidence>
<evidence type="ECO:0000313" key="9">
    <source>
        <dbReference type="EMBL" id="EQC34543.1"/>
    </source>
</evidence>
<comment type="pathway">
    <text evidence="2">Glycolipid biosynthesis; glycosylphosphatidylinositol-anchor biosynthesis.</text>
</comment>
<dbReference type="RefSeq" id="XP_008611949.1">
    <property type="nucleotide sequence ID" value="XM_008613727.1"/>
</dbReference>
<dbReference type="AlphaFoldDB" id="T0RPX6"/>
<feature type="transmembrane region" description="Helical" evidence="8">
    <location>
        <begin position="72"/>
        <end position="93"/>
    </location>
</feature>
<feature type="transmembrane region" description="Helical" evidence="8">
    <location>
        <begin position="182"/>
        <end position="202"/>
    </location>
</feature>
<evidence type="ECO:0000256" key="4">
    <source>
        <dbReference type="ARBA" id="ARBA00022692"/>
    </source>
</evidence>
<organism evidence="9 10">
    <name type="scientific">Saprolegnia diclina (strain VS20)</name>
    <dbReference type="NCBI Taxonomy" id="1156394"/>
    <lineage>
        <taxon>Eukaryota</taxon>
        <taxon>Sar</taxon>
        <taxon>Stramenopiles</taxon>
        <taxon>Oomycota</taxon>
        <taxon>Saprolegniomycetes</taxon>
        <taxon>Saprolegniales</taxon>
        <taxon>Saprolegniaceae</taxon>
        <taxon>Saprolegnia</taxon>
    </lineage>
</organism>
<evidence type="ECO:0000313" key="10">
    <source>
        <dbReference type="Proteomes" id="UP000030762"/>
    </source>
</evidence>
<reference evidence="9 10" key="1">
    <citation type="submission" date="2012-04" db="EMBL/GenBank/DDBJ databases">
        <title>The Genome Sequence of Saprolegnia declina VS20.</title>
        <authorList>
            <consortium name="The Broad Institute Genome Sequencing Platform"/>
            <person name="Russ C."/>
            <person name="Nusbaum C."/>
            <person name="Tyler B."/>
            <person name="van West P."/>
            <person name="Dieguez-Uribeondo J."/>
            <person name="de Bruijn I."/>
            <person name="Tripathy S."/>
            <person name="Jiang R."/>
            <person name="Young S.K."/>
            <person name="Zeng Q."/>
            <person name="Gargeya S."/>
            <person name="Fitzgerald M."/>
            <person name="Haas B."/>
            <person name="Abouelleil A."/>
            <person name="Alvarado L."/>
            <person name="Arachchi H.M."/>
            <person name="Berlin A."/>
            <person name="Chapman S.B."/>
            <person name="Goldberg J."/>
            <person name="Griggs A."/>
            <person name="Gujja S."/>
            <person name="Hansen M."/>
            <person name="Howarth C."/>
            <person name="Imamovic A."/>
            <person name="Larimer J."/>
            <person name="McCowen C."/>
            <person name="Montmayeur A."/>
            <person name="Murphy C."/>
            <person name="Neiman D."/>
            <person name="Pearson M."/>
            <person name="Priest M."/>
            <person name="Roberts A."/>
            <person name="Saif S."/>
            <person name="Shea T."/>
            <person name="Sisk P."/>
            <person name="Sykes S."/>
            <person name="Wortman J."/>
            <person name="Nusbaum C."/>
            <person name="Birren B."/>
        </authorList>
    </citation>
    <scope>NUCLEOTIDE SEQUENCE [LARGE SCALE GENOMIC DNA]</scope>
    <source>
        <strain evidence="9 10">VS20</strain>
    </source>
</reference>
<sequence>MVSTSSVVGAATAQGLAVCLAVLGLPTWTALGALEDRHPANLGIVTGVVVMLMLVLHVLYPLLSPQASLRRAGASVAITIAAIALFHVVLIFFGAPVLDLIDRTLMLATLLAFLCVLPLTTAVGLASFDSYVETVLHQRWRSHDEQQATCTFLGTLFGAYIGALLLPLDWDRPWQQWPLPCVYGGVYGHTLGLLVSTLWHVATSSHGIHKRYD</sequence>
<accession>T0RPX6</accession>
<dbReference type="OrthoDB" id="17366at2759"/>
<dbReference type="EMBL" id="JH767154">
    <property type="protein sequence ID" value="EQC34543.1"/>
    <property type="molecule type" value="Genomic_DNA"/>
</dbReference>
<dbReference type="GO" id="GO:0005789">
    <property type="term" value="C:endoplasmic reticulum membrane"/>
    <property type="evidence" value="ECO:0007669"/>
    <property type="project" value="UniProtKB-SubCell"/>
</dbReference>
<proteinExistence type="predicted"/>
<feature type="transmembrane region" description="Helical" evidence="8">
    <location>
        <begin position="42"/>
        <end position="60"/>
    </location>
</feature>
<keyword evidence="4 8" id="KW-0812">Transmembrane</keyword>